<dbReference type="Gene3D" id="1.10.10.10">
    <property type="entry name" value="Winged helix-like DNA-binding domain superfamily/Winged helix DNA-binding domain"/>
    <property type="match status" value="1"/>
</dbReference>
<proteinExistence type="predicted"/>
<gene>
    <name evidence="6" type="ORF">ACFQRG_03855</name>
</gene>
<dbReference type="InterPro" id="IPR005471">
    <property type="entry name" value="Tscrpt_reg_IclR_N"/>
</dbReference>
<accession>A0ABW2PU03</accession>
<keyword evidence="2" id="KW-0238">DNA-binding</keyword>
<dbReference type="CDD" id="cd00090">
    <property type="entry name" value="HTH_ARSR"/>
    <property type="match status" value="1"/>
</dbReference>
<feature type="domain" description="HTH iclR-type" evidence="4">
    <location>
        <begin position="2"/>
        <end position="63"/>
    </location>
</feature>
<dbReference type="EMBL" id="JBHTCO010000004">
    <property type="protein sequence ID" value="MFC7392107.1"/>
    <property type="molecule type" value="Genomic_DNA"/>
</dbReference>
<evidence type="ECO:0000259" key="4">
    <source>
        <dbReference type="PROSITE" id="PS51077"/>
    </source>
</evidence>
<reference evidence="7" key="1">
    <citation type="journal article" date="2019" name="Int. J. Syst. Evol. Microbiol.">
        <title>The Global Catalogue of Microorganisms (GCM) 10K type strain sequencing project: providing services to taxonomists for standard genome sequencing and annotation.</title>
        <authorList>
            <consortium name="The Broad Institute Genomics Platform"/>
            <consortium name="The Broad Institute Genome Sequencing Center for Infectious Disease"/>
            <person name="Wu L."/>
            <person name="Ma J."/>
        </authorList>
    </citation>
    <scope>NUCLEOTIDE SEQUENCE [LARGE SCALE GENOMIC DNA]</scope>
    <source>
        <strain evidence="7">CGMCC 1.16305</strain>
    </source>
</reference>
<dbReference type="InterPro" id="IPR050707">
    <property type="entry name" value="HTH_MetabolicPath_Reg"/>
</dbReference>
<evidence type="ECO:0000256" key="2">
    <source>
        <dbReference type="ARBA" id="ARBA00023125"/>
    </source>
</evidence>
<evidence type="ECO:0000313" key="7">
    <source>
        <dbReference type="Proteomes" id="UP001596505"/>
    </source>
</evidence>
<dbReference type="Proteomes" id="UP001596505">
    <property type="component" value="Unassembled WGS sequence"/>
</dbReference>
<dbReference type="RefSeq" id="WP_380963803.1">
    <property type="nucleotide sequence ID" value="NZ_JBHTCO010000004.1"/>
</dbReference>
<dbReference type="PANTHER" id="PTHR30136:SF35">
    <property type="entry name" value="HTH-TYPE TRANSCRIPTIONAL REGULATOR RV1719"/>
    <property type="match status" value="1"/>
</dbReference>
<sequence length="250" mass="27780">MISTVHKIANILNCFTPDEPALGNLEIASKLGMNPSTVHHLLRSLLEEGLLIKDRKNKYRLGWKLLELGNQVMYQQDIYNEAIPMVQELIKSFNSIVHIGMLDEKGQFIFVMKSSSKHAIQVPTYIGARKPTYCFSTGKILLSFNPSLVEPTINKGLLPRGPNTITTIDKLETELSDVRNKGYSVSDNENEFGVYGIAAPIRSYTGKTIAALNMVGPASYMQGSERQVMIKSVINTAQSISRELGYIEAI</sequence>
<dbReference type="PANTHER" id="PTHR30136">
    <property type="entry name" value="HELIX-TURN-HELIX TRANSCRIPTIONAL REGULATOR, ICLR FAMILY"/>
    <property type="match status" value="1"/>
</dbReference>
<keyword evidence="1" id="KW-0805">Transcription regulation</keyword>
<dbReference type="SUPFAM" id="SSF46785">
    <property type="entry name" value="Winged helix' DNA-binding domain"/>
    <property type="match status" value="1"/>
</dbReference>
<dbReference type="SUPFAM" id="SSF55781">
    <property type="entry name" value="GAF domain-like"/>
    <property type="match status" value="1"/>
</dbReference>
<keyword evidence="7" id="KW-1185">Reference proteome</keyword>
<dbReference type="PROSITE" id="PS51077">
    <property type="entry name" value="HTH_ICLR"/>
    <property type="match status" value="1"/>
</dbReference>
<dbReference type="Pfam" id="PF01614">
    <property type="entry name" value="IclR_C"/>
    <property type="match status" value="1"/>
</dbReference>
<evidence type="ECO:0000256" key="3">
    <source>
        <dbReference type="ARBA" id="ARBA00023163"/>
    </source>
</evidence>
<evidence type="ECO:0000259" key="5">
    <source>
        <dbReference type="PROSITE" id="PS51078"/>
    </source>
</evidence>
<dbReference type="InterPro" id="IPR029016">
    <property type="entry name" value="GAF-like_dom_sf"/>
</dbReference>
<comment type="caution">
    <text evidence="6">The sequence shown here is derived from an EMBL/GenBank/DDBJ whole genome shotgun (WGS) entry which is preliminary data.</text>
</comment>
<evidence type="ECO:0000256" key="1">
    <source>
        <dbReference type="ARBA" id="ARBA00023015"/>
    </source>
</evidence>
<organism evidence="6 7">
    <name type="scientific">Scopulibacillus cellulosilyticus</name>
    <dbReference type="NCBI Taxonomy" id="2665665"/>
    <lineage>
        <taxon>Bacteria</taxon>
        <taxon>Bacillati</taxon>
        <taxon>Bacillota</taxon>
        <taxon>Bacilli</taxon>
        <taxon>Bacillales</taxon>
        <taxon>Sporolactobacillaceae</taxon>
        <taxon>Scopulibacillus</taxon>
    </lineage>
</organism>
<dbReference type="InterPro" id="IPR014757">
    <property type="entry name" value="Tscrpt_reg_IclR_C"/>
</dbReference>
<dbReference type="Pfam" id="PF09339">
    <property type="entry name" value="HTH_IclR"/>
    <property type="match status" value="1"/>
</dbReference>
<dbReference type="SMART" id="SM00346">
    <property type="entry name" value="HTH_ICLR"/>
    <property type="match status" value="1"/>
</dbReference>
<dbReference type="InterPro" id="IPR011991">
    <property type="entry name" value="ArsR-like_HTH"/>
</dbReference>
<evidence type="ECO:0000313" key="6">
    <source>
        <dbReference type="EMBL" id="MFC7392107.1"/>
    </source>
</evidence>
<dbReference type="InterPro" id="IPR036390">
    <property type="entry name" value="WH_DNA-bd_sf"/>
</dbReference>
<feature type="domain" description="IclR-ED" evidence="5">
    <location>
        <begin position="64"/>
        <end position="246"/>
    </location>
</feature>
<dbReference type="PROSITE" id="PS51078">
    <property type="entry name" value="ICLR_ED"/>
    <property type="match status" value="1"/>
</dbReference>
<protein>
    <submittedName>
        <fullName evidence="6">IclR family transcriptional regulator</fullName>
    </submittedName>
</protein>
<dbReference type="Gene3D" id="3.30.450.40">
    <property type="match status" value="1"/>
</dbReference>
<dbReference type="InterPro" id="IPR036388">
    <property type="entry name" value="WH-like_DNA-bd_sf"/>
</dbReference>
<name>A0ABW2PU03_9BACL</name>
<keyword evidence="3" id="KW-0804">Transcription</keyword>